<dbReference type="PANTHER" id="PTHR22948:SF76">
    <property type="entry name" value="FI20010P1-RELATED"/>
    <property type="match status" value="1"/>
</dbReference>
<keyword evidence="2" id="KW-0963">Cytoplasm</keyword>
<dbReference type="GO" id="GO:0030154">
    <property type="term" value="P:cell differentiation"/>
    <property type="evidence" value="ECO:0007669"/>
    <property type="project" value="UniProtKB-ARBA"/>
</dbReference>
<evidence type="ECO:0000256" key="3">
    <source>
        <dbReference type="ARBA" id="ARBA00022737"/>
    </source>
</evidence>
<dbReference type="GO" id="GO:0005737">
    <property type="term" value="C:cytoplasm"/>
    <property type="evidence" value="ECO:0007669"/>
    <property type="project" value="UniProtKB-SubCell"/>
</dbReference>
<name>A0AAD9UFY4_RIDPI</name>
<feature type="coiled-coil region" evidence="5">
    <location>
        <begin position="874"/>
        <end position="928"/>
    </location>
</feature>
<evidence type="ECO:0000259" key="8">
    <source>
        <dbReference type="PROSITE" id="PS51644"/>
    </source>
</evidence>
<dbReference type="InterPro" id="IPR050621">
    <property type="entry name" value="Tudor_domain_containing"/>
</dbReference>
<sequence length="1161" mass="128835">MSKKAEIKEETKKQIRALLLSAPKGLSGRDIQNDFKCMMGKTLPFRELGYSTAEDLFRDLPDVVRVTWVDGEVILRGVSDTTTKHIERLVSRQKVPTKRRGASKNKKGPPPRRYPAPRLNRPTLPPPTVQAFIRGQIRSLLMSYPNGLPANQFETAYARRFGNHIDLARMGFKNLMELMKSLSDIVTVEESPRWGYMLLGRPATQRQYSGDREFQERRIHGVEQVRTPPQPTPSRHFSNDSGVSDGLKRAIQKVLSRKPLGIRAALFPKDFQLVTGREFPVREHGYLSVIEMMDSLSDIVCIERHSPSDWLLFDARLYRVKQTRTSLPGGSGPTQPVPMSTAPPMDIFFKEMVRQVVGAYSRGLEAHQLTDAFERLTDEPLNIREKGFFSLDAFIAQLSDVLVIETTPEGRTLLHARDTGSSHNILKRRPEDLQVAVEPPVTPRGRRGLPADTVGPGMSYSTQSIPLGVDNVEVFVSNIISPSHFWLQLKGRDTTKALEELMDQLEHMYCGPQSEDYMMPDSLVMVGQVCVAIYPEDNNWHRVTITGIRDLDFVEVYYVDYGSTCSVSKQALRLIRSCYFTLPAQAIKARLANIQPADGKTWQRSLTGKLLQIVTGRPLWALIAHISEEQVVSVCLCDTSGTEDLHINDILVQDGYAVYKQDDYYTLAPHLTHPLTTEASDTTDPERHENSPQGAPHEGEASGRRDSEMEQQLSETAESDEKLDEDLVPRHVKFVQLTEDDTVHLVKFNDKLHMLSAEVSSLLWQKDILHSMIWQKGISVPRLVLTDEEQPEIFEELLEYEVDGMTDGDKLKAQVTVYELASVLQILDIFEHPSDPLREALQLHQEQFSPDDPYWKGKADSDDEDDGDDSELGVSELEVALQALQFKRQRIIQEMLSAQASPTFVEKLENVEKQLTDVREKILDARALEKSAGGAGTWTSKFSASEEMIQHCVGQQYKNHTSDTATVGKSSETRPKSGSLSPGKKTNMVAPMPAVTTAPATLSSVVPPAGAPKPSGAAFPTFDPLASGGGDSLTQLTPSQQQLLAQYQLLLSQSTLLTNMVPTAVPTLNFGMSQLNIGLPPQSQLLSSTTLLCNTTMPTPVANPQLGGTPLTAFDPSVLAAMPAIDPSTAGLIGQGRGGALQRNINMMPPPGGLKKRNMPE</sequence>
<dbReference type="PROSITE" id="PS50304">
    <property type="entry name" value="TUDOR"/>
    <property type="match status" value="1"/>
</dbReference>
<protein>
    <submittedName>
        <fullName evidence="9">Uncharacterized protein</fullName>
    </submittedName>
</protein>
<dbReference type="SMART" id="SM00333">
    <property type="entry name" value="TUDOR"/>
    <property type="match status" value="1"/>
</dbReference>
<reference evidence="9" key="1">
    <citation type="journal article" date="2023" name="Mol. Biol. Evol.">
        <title>Third-Generation Sequencing Reveals the Adaptive Role of the Epigenome in Three Deep-Sea Polychaetes.</title>
        <authorList>
            <person name="Perez M."/>
            <person name="Aroh O."/>
            <person name="Sun Y."/>
            <person name="Lan Y."/>
            <person name="Juniper S.K."/>
            <person name="Young C.R."/>
            <person name="Angers B."/>
            <person name="Qian P.Y."/>
        </authorList>
    </citation>
    <scope>NUCLEOTIDE SEQUENCE</scope>
    <source>
        <strain evidence="9">R07B-5</strain>
    </source>
</reference>
<dbReference type="SUPFAM" id="SSF63748">
    <property type="entry name" value="Tudor/PWWP/MBT"/>
    <property type="match status" value="1"/>
</dbReference>
<dbReference type="Proteomes" id="UP001209878">
    <property type="component" value="Unassembled WGS sequence"/>
</dbReference>
<dbReference type="Gene3D" id="2.30.30.140">
    <property type="match status" value="1"/>
</dbReference>
<dbReference type="InterPro" id="IPR041966">
    <property type="entry name" value="LOTUS-like"/>
</dbReference>
<feature type="compositionally biased region" description="Basic and acidic residues" evidence="6">
    <location>
        <begin position="697"/>
        <end position="708"/>
    </location>
</feature>
<dbReference type="Gene3D" id="2.40.50.90">
    <property type="match status" value="1"/>
</dbReference>
<feature type="domain" description="Tudor" evidence="7">
    <location>
        <begin position="523"/>
        <end position="582"/>
    </location>
</feature>
<evidence type="ECO:0000259" key="7">
    <source>
        <dbReference type="PROSITE" id="PS50304"/>
    </source>
</evidence>
<gene>
    <name evidence="9" type="ORF">NP493_146g01000</name>
</gene>
<evidence type="ECO:0000256" key="5">
    <source>
        <dbReference type="SAM" id="Coils"/>
    </source>
</evidence>
<comment type="caution">
    <text evidence="9">The sequence shown here is derived from an EMBL/GenBank/DDBJ whole genome shotgun (WGS) entry which is preliminary data.</text>
</comment>
<evidence type="ECO:0000256" key="6">
    <source>
        <dbReference type="SAM" id="MobiDB-lite"/>
    </source>
</evidence>
<feature type="region of interest" description="Disordered" evidence="6">
    <location>
        <begin position="86"/>
        <end position="127"/>
    </location>
</feature>
<feature type="domain" description="HTH OST-type" evidence="8">
    <location>
        <begin position="7"/>
        <end position="80"/>
    </location>
</feature>
<dbReference type="AlphaFoldDB" id="A0AAD9UFY4"/>
<comment type="subcellular location">
    <subcellularLocation>
        <location evidence="1">Cytoplasm</location>
    </subcellularLocation>
</comment>
<dbReference type="EMBL" id="JAODUO010000146">
    <property type="protein sequence ID" value="KAK2188028.1"/>
    <property type="molecule type" value="Genomic_DNA"/>
</dbReference>
<dbReference type="InterPro" id="IPR002999">
    <property type="entry name" value="Tudor"/>
</dbReference>
<dbReference type="InterPro" id="IPR035437">
    <property type="entry name" value="SNase_OB-fold_sf"/>
</dbReference>
<dbReference type="Gene3D" id="3.30.420.610">
    <property type="entry name" value="LOTUS domain-like"/>
    <property type="match status" value="4"/>
</dbReference>
<evidence type="ECO:0000256" key="2">
    <source>
        <dbReference type="ARBA" id="ARBA00022490"/>
    </source>
</evidence>
<evidence type="ECO:0000313" key="9">
    <source>
        <dbReference type="EMBL" id="KAK2188028.1"/>
    </source>
</evidence>
<proteinExistence type="predicted"/>
<dbReference type="Pfam" id="PF00567">
    <property type="entry name" value="TUDOR"/>
    <property type="match status" value="1"/>
</dbReference>
<keyword evidence="4" id="KW-0744">Spermatogenesis</keyword>
<feature type="region of interest" description="Disordered" evidence="6">
    <location>
        <begin position="675"/>
        <end position="725"/>
    </location>
</feature>
<keyword evidence="10" id="KW-1185">Reference proteome</keyword>
<keyword evidence="5" id="KW-0175">Coiled coil</keyword>
<evidence type="ECO:0000256" key="4">
    <source>
        <dbReference type="ARBA" id="ARBA00022871"/>
    </source>
</evidence>
<feature type="region of interest" description="Disordered" evidence="6">
    <location>
        <begin position="849"/>
        <end position="871"/>
    </location>
</feature>
<feature type="domain" description="HTH OST-type" evidence="8">
    <location>
        <begin position="345"/>
        <end position="418"/>
    </location>
</feature>
<feature type="region of interest" description="Disordered" evidence="6">
    <location>
        <begin position="960"/>
        <end position="989"/>
    </location>
</feature>
<evidence type="ECO:0000256" key="1">
    <source>
        <dbReference type="ARBA" id="ARBA00004496"/>
    </source>
</evidence>
<evidence type="ECO:0000313" key="10">
    <source>
        <dbReference type="Proteomes" id="UP001209878"/>
    </source>
</evidence>
<dbReference type="PROSITE" id="PS51644">
    <property type="entry name" value="HTH_OST"/>
    <property type="match status" value="4"/>
</dbReference>
<feature type="domain" description="HTH OST-type" evidence="8">
    <location>
        <begin position="129"/>
        <end position="202"/>
    </location>
</feature>
<dbReference type="GO" id="GO:0007283">
    <property type="term" value="P:spermatogenesis"/>
    <property type="evidence" value="ECO:0007669"/>
    <property type="project" value="UniProtKB-KW"/>
</dbReference>
<keyword evidence="4" id="KW-0221">Differentiation</keyword>
<feature type="domain" description="HTH OST-type" evidence="8">
    <location>
        <begin position="243"/>
        <end position="316"/>
    </location>
</feature>
<feature type="compositionally biased region" description="Basic residues" evidence="6">
    <location>
        <begin position="95"/>
        <end position="110"/>
    </location>
</feature>
<feature type="region of interest" description="Disordered" evidence="6">
    <location>
        <begin position="1141"/>
        <end position="1161"/>
    </location>
</feature>
<keyword evidence="3" id="KW-0677">Repeat</keyword>
<dbReference type="InterPro" id="IPR025605">
    <property type="entry name" value="OST-HTH/LOTUS_dom"/>
</dbReference>
<dbReference type="PANTHER" id="PTHR22948">
    <property type="entry name" value="TUDOR DOMAIN CONTAINING PROTEIN"/>
    <property type="match status" value="1"/>
</dbReference>
<accession>A0AAD9UFY4</accession>
<feature type="compositionally biased region" description="Acidic residues" evidence="6">
    <location>
        <begin position="861"/>
        <end position="871"/>
    </location>
</feature>
<organism evidence="9 10">
    <name type="scientific">Ridgeia piscesae</name>
    <name type="common">Tubeworm</name>
    <dbReference type="NCBI Taxonomy" id="27915"/>
    <lineage>
        <taxon>Eukaryota</taxon>
        <taxon>Metazoa</taxon>
        <taxon>Spiralia</taxon>
        <taxon>Lophotrochozoa</taxon>
        <taxon>Annelida</taxon>
        <taxon>Polychaeta</taxon>
        <taxon>Sedentaria</taxon>
        <taxon>Canalipalpata</taxon>
        <taxon>Sabellida</taxon>
        <taxon>Siboglinidae</taxon>
        <taxon>Ridgeia</taxon>
    </lineage>
</organism>
<dbReference type="CDD" id="cd08824">
    <property type="entry name" value="LOTUS"/>
    <property type="match status" value="2"/>
</dbReference>
<feature type="compositionally biased region" description="Polar residues" evidence="6">
    <location>
        <begin position="960"/>
        <end position="980"/>
    </location>
</feature>
<dbReference type="CDD" id="cd09972">
    <property type="entry name" value="LOTUS_TDRD_OSKAR"/>
    <property type="match status" value="1"/>
</dbReference>
<dbReference type="Pfam" id="PF12872">
    <property type="entry name" value="OST-HTH"/>
    <property type="match status" value="4"/>
</dbReference>
<dbReference type="SUPFAM" id="SSF50199">
    <property type="entry name" value="Staphylococcal nuclease"/>
    <property type="match status" value="1"/>
</dbReference>